<gene>
    <name evidence="3" type="ORF">BINO364_LOCUS7215</name>
</gene>
<feature type="signal peptide" evidence="2">
    <location>
        <begin position="1"/>
        <end position="29"/>
    </location>
</feature>
<accession>A0A8J9VG68</accession>
<evidence type="ECO:0000313" key="4">
    <source>
        <dbReference type="Proteomes" id="UP000838878"/>
    </source>
</evidence>
<evidence type="ECO:0000313" key="3">
    <source>
        <dbReference type="EMBL" id="CAH0721073.1"/>
    </source>
</evidence>
<dbReference type="Pfam" id="PF07898">
    <property type="entry name" value="DUF1676"/>
    <property type="match status" value="1"/>
</dbReference>
<name>A0A8J9VG68_9NEOP</name>
<protein>
    <recommendedName>
        <fullName evidence="5">Osiris 9</fullName>
    </recommendedName>
</protein>
<sequence>MNRLGGTLHVLPPRMKSLVLLVLVAVASAKPVEDDVTGSVIGVVRSCSEQDITLCLKEKALKYAENLASAREINLTDGITLVGTGSSRGARSYEPLSEEPRARENEVETRLVDAAADFLENHVIQLRVPKSTVDDVKRSLEEGRGKKKKLKQLLPIFALLQLKIQSLIPLFLGIIAFAAIKGLLLAKAALLASALLLLKKLLSKQDHHESYEVVAHPHHDEHYSHGAGHGGGWGRSLDAQNLAYSAYSD</sequence>
<dbReference type="PANTHER" id="PTHR21879">
    <property type="entry name" value="FI03362P-RELATED-RELATED"/>
    <property type="match status" value="1"/>
</dbReference>
<reference evidence="3" key="1">
    <citation type="submission" date="2021-12" db="EMBL/GenBank/DDBJ databases">
        <authorList>
            <person name="Martin H S."/>
        </authorList>
    </citation>
    <scope>NUCLEOTIDE SEQUENCE</scope>
</reference>
<evidence type="ECO:0008006" key="5">
    <source>
        <dbReference type="Google" id="ProtNLM"/>
    </source>
</evidence>
<dbReference type="EMBL" id="OV170222">
    <property type="protein sequence ID" value="CAH0721073.1"/>
    <property type="molecule type" value="Genomic_DNA"/>
</dbReference>
<keyword evidence="1" id="KW-0812">Transmembrane</keyword>
<keyword evidence="1" id="KW-1133">Transmembrane helix</keyword>
<dbReference type="OrthoDB" id="8194491at2759"/>
<dbReference type="GO" id="GO:0016020">
    <property type="term" value="C:membrane"/>
    <property type="evidence" value="ECO:0007669"/>
    <property type="project" value="TreeGrafter"/>
</dbReference>
<evidence type="ECO:0000256" key="2">
    <source>
        <dbReference type="SAM" id="SignalP"/>
    </source>
</evidence>
<dbReference type="AlphaFoldDB" id="A0A8J9VG68"/>
<dbReference type="PANTHER" id="PTHR21879:SF1">
    <property type="entry name" value="FI01546P"/>
    <property type="match status" value="1"/>
</dbReference>
<keyword evidence="4" id="KW-1185">Reference proteome</keyword>
<keyword evidence="2" id="KW-0732">Signal</keyword>
<evidence type="ECO:0000256" key="1">
    <source>
        <dbReference type="SAM" id="Phobius"/>
    </source>
</evidence>
<proteinExistence type="predicted"/>
<feature type="transmembrane region" description="Helical" evidence="1">
    <location>
        <begin position="170"/>
        <end position="198"/>
    </location>
</feature>
<feature type="chain" id="PRO_5035450098" description="Osiris 9" evidence="2">
    <location>
        <begin position="30"/>
        <end position="249"/>
    </location>
</feature>
<keyword evidence="1" id="KW-0472">Membrane</keyword>
<organism evidence="3 4">
    <name type="scientific">Brenthis ino</name>
    <name type="common">lesser marbled fritillary</name>
    <dbReference type="NCBI Taxonomy" id="405034"/>
    <lineage>
        <taxon>Eukaryota</taxon>
        <taxon>Metazoa</taxon>
        <taxon>Ecdysozoa</taxon>
        <taxon>Arthropoda</taxon>
        <taxon>Hexapoda</taxon>
        <taxon>Insecta</taxon>
        <taxon>Pterygota</taxon>
        <taxon>Neoptera</taxon>
        <taxon>Endopterygota</taxon>
        <taxon>Lepidoptera</taxon>
        <taxon>Glossata</taxon>
        <taxon>Ditrysia</taxon>
        <taxon>Papilionoidea</taxon>
        <taxon>Nymphalidae</taxon>
        <taxon>Heliconiinae</taxon>
        <taxon>Argynnini</taxon>
        <taxon>Brenthis</taxon>
    </lineage>
</organism>
<feature type="non-terminal residue" evidence="3">
    <location>
        <position position="249"/>
    </location>
</feature>
<dbReference type="Proteomes" id="UP000838878">
    <property type="component" value="Chromosome 2"/>
</dbReference>
<dbReference type="InterPro" id="IPR012464">
    <property type="entry name" value="DUF1676"/>
</dbReference>